<dbReference type="Proteomes" id="UP000075840">
    <property type="component" value="Unassembled WGS sequence"/>
</dbReference>
<dbReference type="GO" id="GO:0006325">
    <property type="term" value="P:chromatin organization"/>
    <property type="evidence" value="ECO:0007669"/>
    <property type="project" value="UniProtKB-KW"/>
</dbReference>
<dbReference type="InterPro" id="IPR042320">
    <property type="entry name" value="MMS22-like"/>
</dbReference>
<evidence type="ECO:0000313" key="13">
    <source>
        <dbReference type="EnsemblMetazoa" id="AARA012073-PA"/>
    </source>
</evidence>
<evidence type="ECO:0000256" key="10">
    <source>
        <dbReference type="ARBA" id="ARBA00033326"/>
    </source>
</evidence>
<dbReference type="Pfam" id="PF14911">
    <property type="entry name" value="MMS22L_C"/>
    <property type="match status" value="1"/>
</dbReference>
<feature type="domain" description="MMS22-like C-terminal" evidence="12">
    <location>
        <begin position="704"/>
        <end position="1064"/>
    </location>
</feature>
<dbReference type="PANTHER" id="PTHR28547:SF1">
    <property type="entry name" value="PROTEIN MMS22-LIKE"/>
    <property type="match status" value="1"/>
</dbReference>
<sequence length="1071" mass="124704">MFDCKPSDWRVSSRHELLNTLAQDGGVSFGLYFETSTLVTIFGVEIYQLYDLLVHDLSKNARERIQKLMLLQNTSSRCIRIQRLEITRFLRLVLGNATRLQGTTLCDGISIILNCLPKLMEPLLIYGWNSVFDGEYCGYEIYHGVLEWRWLILLLAKEMKEFMNTSNTDSGKCFSKRNSLITFERLYRTLLIDMLELAFHQFRINAIEDVIFEAPYQCNCVKLMWLGMMVLSETNKELINFWTNLNECFPALLKERKDGYIFKIWLINALAHFSEQKKDLEGIEQPIAKLPHHYTLIDDIVKEFIKSCNTEQHVRVFLILLKPIITELWPVRFETVILLWDYFSVRLNSSFHSNSDSLDAVCCVSRSIDDFIKQAAVLASPESTKNSLNPKMNSFNMFLILLTSMIRYNTAKALKTKVQIIFNRIFLKLGPKKYENMTEQSIYNLGLMLLTMISATNFEEDYCRVSKQMQLIRLTGGPINLPVDIIIKRITIATQAHMALLVLFSNTCFDKTSHSVTFLESFENALQKYGNRLQPALELIAEGTILIYNKAISKRSLARGEKSLIGPWMLKYIRHSTSDRWHKLLDAISKCLKSSISMDEDFLTAINQHVMPFVNEQYSKKISTPPCIAQIAAYITIRSISNNAQNGQILSYFSTYANCPTAHSDQQLTYLKLIGESRKMLTLIDEKTILRLWLKMGFFYDREILLDLTRVVYGLDEFKALCEIPQYEIFESNAIPIELFFRFVGKRYREVDNIIKMDLKMKLHTIFQQFDKWIPNPSRIIRQRILAVLVLALKECTHAFYIKSNSTCLYHLAFKHFFLPFSVLTDRYVQLDYIEDVARVWHKVMEILGRMEYRSDPMIGDNVINMLIKWVPQFAKLSNSEHALRPVMLFFCSRNEELVLYAMPRFVLTYVDLQRCLPKSNALQAMQILQTLIESLLKRKDYGKIILFIRTVGLSVMQHAFMCNETFSTRIIAMELLNNLMISTEGPSNIVKQEMRNVFSLFTRKYLSLYAESYFTFVCRLADRNPNFIRLIIDEVRSEVGQAEKIRGQETDLFLRNALHRLETVCEQNKI</sequence>
<dbReference type="InterPro" id="IPR029424">
    <property type="entry name" value="MMS22L_C"/>
</dbReference>
<evidence type="ECO:0000256" key="1">
    <source>
        <dbReference type="ARBA" id="ARBA00004123"/>
    </source>
</evidence>
<comment type="subcellular location">
    <subcellularLocation>
        <location evidence="2">Chromosome</location>
    </subcellularLocation>
    <subcellularLocation>
        <location evidence="1">Nucleus</location>
    </subcellularLocation>
</comment>
<dbReference type="GO" id="GO:0031297">
    <property type="term" value="P:replication fork processing"/>
    <property type="evidence" value="ECO:0007669"/>
    <property type="project" value="InterPro"/>
</dbReference>
<dbReference type="RefSeq" id="XP_040167841.1">
    <property type="nucleotide sequence ID" value="XM_040311907.1"/>
</dbReference>
<dbReference type="KEGG" id="aara:120902860"/>
<evidence type="ECO:0000313" key="14">
    <source>
        <dbReference type="Proteomes" id="UP000075840"/>
    </source>
</evidence>
<dbReference type="GeneID" id="120902860"/>
<keyword evidence="8" id="KW-0234">DNA repair</keyword>
<keyword evidence="14" id="KW-1185">Reference proteome</keyword>
<evidence type="ECO:0000259" key="12">
    <source>
        <dbReference type="Pfam" id="PF14911"/>
    </source>
</evidence>
<dbReference type="VEuPathDB" id="VectorBase:AARA012073"/>
<dbReference type="PANTHER" id="PTHR28547">
    <property type="entry name" value="PROTEIN MMS22-LIKE"/>
    <property type="match status" value="1"/>
</dbReference>
<evidence type="ECO:0000256" key="2">
    <source>
        <dbReference type="ARBA" id="ARBA00004286"/>
    </source>
</evidence>
<reference evidence="13" key="1">
    <citation type="submission" date="2022-08" db="UniProtKB">
        <authorList>
            <consortium name="EnsemblMetazoa"/>
        </authorList>
    </citation>
    <scope>IDENTIFICATION</scope>
    <source>
        <strain evidence="13">Dongola</strain>
    </source>
</reference>
<dbReference type="EMBL" id="APCN01009329">
    <property type="status" value="NOT_ANNOTATED_CDS"/>
    <property type="molecule type" value="Genomic_DNA"/>
</dbReference>
<evidence type="ECO:0000259" key="11">
    <source>
        <dbReference type="Pfam" id="PF14910"/>
    </source>
</evidence>
<dbReference type="VEuPathDB" id="VectorBase:AARA21_003470"/>
<dbReference type="GO" id="GO:0000724">
    <property type="term" value="P:double-strand break repair via homologous recombination"/>
    <property type="evidence" value="ECO:0007669"/>
    <property type="project" value="InterPro"/>
</dbReference>
<protein>
    <recommendedName>
        <fullName evidence="4">Protein MMS22-like</fullName>
    </recommendedName>
    <alternativeName>
        <fullName evidence="10">Methyl methanesulfonate-sensitivity protein 22-like</fullName>
    </alternativeName>
</protein>
<accession>A0A182IEP6</accession>
<evidence type="ECO:0000256" key="6">
    <source>
        <dbReference type="ARBA" id="ARBA00022763"/>
    </source>
</evidence>
<keyword evidence="9" id="KW-0539">Nucleus</keyword>
<dbReference type="AlphaFoldDB" id="A0A182IEP6"/>
<keyword evidence="5" id="KW-0158">Chromosome</keyword>
<keyword evidence="6" id="KW-0227">DNA damage</keyword>
<feature type="domain" description="Protein MMS22-like N-terminal" evidence="11">
    <location>
        <begin position="182"/>
        <end position="528"/>
    </location>
</feature>
<comment type="similarity">
    <text evidence="3">Belongs to the MMS22 family. MMS22L subfamily.</text>
</comment>
<evidence type="ECO:0000256" key="3">
    <source>
        <dbReference type="ARBA" id="ARBA00006585"/>
    </source>
</evidence>
<evidence type="ECO:0000256" key="9">
    <source>
        <dbReference type="ARBA" id="ARBA00023242"/>
    </source>
</evidence>
<dbReference type="GO" id="GO:0043596">
    <property type="term" value="C:nuclear replication fork"/>
    <property type="evidence" value="ECO:0007669"/>
    <property type="project" value="TreeGrafter"/>
</dbReference>
<evidence type="ECO:0000256" key="5">
    <source>
        <dbReference type="ARBA" id="ARBA00022454"/>
    </source>
</evidence>
<evidence type="ECO:0000256" key="4">
    <source>
        <dbReference type="ARBA" id="ARBA00021061"/>
    </source>
</evidence>
<keyword evidence="7" id="KW-0156">Chromatin regulator</keyword>
<name>A0A182IEP6_ANOAR</name>
<evidence type="ECO:0000256" key="7">
    <source>
        <dbReference type="ARBA" id="ARBA00022853"/>
    </source>
</evidence>
<proteinExistence type="inferred from homology"/>
<organism evidence="13 14">
    <name type="scientific">Anopheles arabiensis</name>
    <name type="common">Mosquito</name>
    <dbReference type="NCBI Taxonomy" id="7173"/>
    <lineage>
        <taxon>Eukaryota</taxon>
        <taxon>Metazoa</taxon>
        <taxon>Ecdysozoa</taxon>
        <taxon>Arthropoda</taxon>
        <taxon>Hexapoda</taxon>
        <taxon>Insecta</taxon>
        <taxon>Pterygota</taxon>
        <taxon>Neoptera</taxon>
        <taxon>Endopterygota</taxon>
        <taxon>Diptera</taxon>
        <taxon>Nematocera</taxon>
        <taxon>Culicoidea</taxon>
        <taxon>Culicidae</taxon>
        <taxon>Anophelinae</taxon>
        <taxon>Anopheles</taxon>
    </lineage>
</organism>
<dbReference type="InterPro" id="IPR029425">
    <property type="entry name" value="MMS22L_N"/>
</dbReference>
<dbReference type="Pfam" id="PF14910">
    <property type="entry name" value="MMS22L_N"/>
    <property type="match status" value="1"/>
</dbReference>
<dbReference type="EnsemblMetazoa" id="AARA012073-RA">
    <property type="protein sequence ID" value="AARA012073-PA"/>
    <property type="gene ID" value="AARA012073"/>
</dbReference>
<evidence type="ECO:0000256" key="8">
    <source>
        <dbReference type="ARBA" id="ARBA00023204"/>
    </source>
</evidence>